<dbReference type="GO" id="GO:0008652">
    <property type="term" value="P:amino acid biosynthetic process"/>
    <property type="evidence" value="ECO:0007669"/>
    <property type="project" value="UniProtKB-KW"/>
</dbReference>
<reference evidence="11" key="1">
    <citation type="submission" date="2019-02" db="EMBL/GenBank/DDBJ databases">
        <title>Isolation and identification of novel species under the genus Muribaculum.</title>
        <authorList>
            <person name="Miyake S."/>
            <person name="Ding Y."/>
            <person name="Low A."/>
            <person name="Soh M."/>
            <person name="Seedorf H."/>
        </authorList>
    </citation>
    <scope>NUCLEOTIDE SEQUENCE [LARGE SCALE GENOMIC DNA]</scope>
    <source>
        <strain evidence="11">H5</strain>
    </source>
</reference>
<dbReference type="PANTHER" id="PTHR21090:SF5">
    <property type="entry name" value="PENTAFUNCTIONAL AROM POLYPEPTIDE"/>
    <property type="match status" value="1"/>
</dbReference>
<dbReference type="KEGG" id="ddb:E7747_05435"/>
<evidence type="ECO:0000256" key="5">
    <source>
        <dbReference type="ARBA" id="ARBA00022679"/>
    </source>
</evidence>
<evidence type="ECO:0000256" key="2">
    <source>
        <dbReference type="ARBA" id="ARBA00009948"/>
    </source>
</evidence>
<name>A0A4P7W847_9BACT</name>
<dbReference type="EMBL" id="CP039396">
    <property type="protein sequence ID" value="QCD43655.1"/>
    <property type="molecule type" value="Genomic_DNA"/>
</dbReference>
<keyword evidence="5 10" id="KW-0808">Transferase</keyword>
<gene>
    <name evidence="10" type="ORF">E7747_05435</name>
</gene>
<protein>
    <recommendedName>
        <fullName evidence="3">3-phosphoshikimate 1-carboxyvinyltransferase</fullName>
        <ecNumber evidence="3">2.5.1.19</ecNumber>
    </recommendedName>
    <alternativeName>
        <fullName evidence="7">5-enolpyruvylshikimate-3-phosphate synthase</fullName>
    </alternativeName>
</protein>
<evidence type="ECO:0000256" key="4">
    <source>
        <dbReference type="ARBA" id="ARBA00022605"/>
    </source>
</evidence>
<evidence type="ECO:0000256" key="8">
    <source>
        <dbReference type="ARBA" id="ARBA00044633"/>
    </source>
</evidence>
<dbReference type="GO" id="GO:0009423">
    <property type="term" value="P:chorismate biosynthetic process"/>
    <property type="evidence" value="ECO:0007669"/>
    <property type="project" value="UniProtKB-UniPathway"/>
</dbReference>
<dbReference type="GO" id="GO:0003866">
    <property type="term" value="F:3-phosphoshikimate 1-carboxyvinyltransferase activity"/>
    <property type="evidence" value="ECO:0007669"/>
    <property type="project" value="UniProtKB-EC"/>
</dbReference>
<dbReference type="PIRSF" id="PIRSF000505">
    <property type="entry name" value="EPSPS"/>
    <property type="match status" value="1"/>
</dbReference>
<evidence type="ECO:0000313" key="10">
    <source>
        <dbReference type="EMBL" id="QCD43655.1"/>
    </source>
</evidence>
<comment type="pathway">
    <text evidence="1">Metabolic intermediate biosynthesis; chorismate biosynthesis; chorismate from D-erythrose 4-phosphate and phosphoenolpyruvate: step 6/7.</text>
</comment>
<comment type="similarity">
    <text evidence="2">Belongs to the EPSP synthase family.</text>
</comment>
<evidence type="ECO:0000256" key="6">
    <source>
        <dbReference type="ARBA" id="ARBA00023141"/>
    </source>
</evidence>
<keyword evidence="11" id="KW-1185">Reference proteome</keyword>
<sequence length="398" mass="43445">MSNRALIINALTPGAAKLEKVAECDDTDAMREALDSLDADVINIGAAGTTMRFLTAYFAAKEGVDLVLDGSERMRHRPIKVLVEALRALGADIDYAGEEGFPPLRIRGRRLKGGDLTLDSSVSSQYISALLMVAPTMTEGLKLTFTGETVSRPYILMTLKMMEDAGVESEFFDGVVTVRPQSYRPFDFIIEGDWSAAAAWYEIEALSSGAVTIDNLSCESCQGDRKLADIFARLGVDTQWEGEEGGSDLIPSPDQDARLRVDFSDTPDLAQYVIVTCVMLGIPFHFTGLSTLAIKETDRVSALKTELAKIGVFIQPEGNDVVSWEGQRRPIDALPVFDTYDDHRMAMCLAPVSLFLPGIIIKDVEVVAKSYPGFWDALREAGFTLLDGDAPLPDPVEE</sequence>
<evidence type="ECO:0000259" key="9">
    <source>
        <dbReference type="Pfam" id="PF00275"/>
    </source>
</evidence>
<dbReference type="InterPro" id="IPR036968">
    <property type="entry name" value="Enolpyruvate_Tfrase_sf"/>
</dbReference>
<evidence type="ECO:0000256" key="3">
    <source>
        <dbReference type="ARBA" id="ARBA00012450"/>
    </source>
</evidence>
<dbReference type="UniPathway" id="UPA00053">
    <property type="reaction ID" value="UER00089"/>
</dbReference>
<evidence type="ECO:0000313" key="11">
    <source>
        <dbReference type="Proteomes" id="UP000297149"/>
    </source>
</evidence>
<dbReference type="Pfam" id="PF00275">
    <property type="entry name" value="EPSP_synthase"/>
    <property type="match status" value="1"/>
</dbReference>
<dbReference type="Proteomes" id="UP000297149">
    <property type="component" value="Chromosome"/>
</dbReference>
<dbReference type="Gene3D" id="3.65.10.10">
    <property type="entry name" value="Enolpyruvate transferase domain"/>
    <property type="match status" value="3"/>
</dbReference>
<evidence type="ECO:0000256" key="1">
    <source>
        <dbReference type="ARBA" id="ARBA00004811"/>
    </source>
</evidence>
<proteinExistence type="inferred from homology"/>
<dbReference type="InterPro" id="IPR013792">
    <property type="entry name" value="RNA3'P_cycl/enolpyr_Trfase_a/b"/>
</dbReference>
<accession>A0A4P7W847</accession>
<dbReference type="GO" id="GO:0009073">
    <property type="term" value="P:aromatic amino acid family biosynthetic process"/>
    <property type="evidence" value="ECO:0007669"/>
    <property type="project" value="UniProtKB-KW"/>
</dbReference>
<dbReference type="SUPFAM" id="SSF55205">
    <property type="entry name" value="EPT/RTPC-like"/>
    <property type="match status" value="1"/>
</dbReference>
<keyword evidence="4" id="KW-0028">Amino-acid biosynthesis</keyword>
<keyword evidence="6" id="KW-0057">Aromatic amino acid biosynthesis</keyword>
<comment type="catalytic activity">
    <reaction evidence="8">
        <text>3-phosphoshikimate + phosphoenolpyruvate = 5-O-(1-carboxyvinyl)-3-phosphoshikimate + phosphate</text>
        <dbReference type="Rhea" id="RHEA:21256"/>
        <dbReference type="ChEBI" id="CHEBI:43474"/>
        <dbReference type="ChEBI" id="CHEBI:57701"/>
        <dbReference type="ChEBI" id="CHEBI:58702"/>
        <dbReference type="ChEBI" id="CHEBI:145989"/>
        <dbReference type="EC" id="2.5.1.19"/>
    </reaction>
    <physiologicalReaction direction="left-to-right" evidence="8">
        <dbReference type="Rhea" id="RHEA:21257"/>
    </physiologicalReaction>
</comment>
<feature type="domain" description="Enolpyruvate transferase" evidence="9">
    <location>
        <begin position="40"/>
        <end position="378"/>
    </location>
</feature>
<dbReference type="AlphaFoldDB" id="A0A4P7W847"/>
<dbReference type="EC" id="2.5.1.19" evidence="3"/>
<dbReference type="PANTHER" id="PTHR21090">
    <property type="entry name" value="AROM/DEHYDROQUINATE SYNTHASE"/>
    <property type="match status" value="1"/>
</dbReference>
<dbReference type="InterPro" id="IPR001986">
    <property type="entry name" value="Enolpyruvate_Tfrase_dom"/>
</dbReference>
<evidence type="ECO:0000256" key="7">
    <source>
        <dbReference type="ARBA" id="ARBA00030046"/>
    </source>
</evidence>
<organism evidence="10 11">
    <name type="scientific">Duncaniella dubosii</name>
    <dbReference type="NCBI Taxonomy" id="2518971"/>
    <lineage>
        <taxon>Bacteria</taxon>
        <taxon>Pseudomonadati</taxon>
        <taxon>Bacteroidota</taxon>
        <taxon>Bacteroidia</taxon>
        <taxon>Bacteroidales</taxon>
        <taxon>Muribaculaceae</taxon>
        <taxon>Duncaniella</taxon>
    </lineage>
</organism>
<dbReference type="InterPro" id="IPR006264">
    <property type="entry name" value="EPSP_synthase"/>
</dbReference>